<feature type="compositionally biased region" description="Pro residues" evidence="1">
    <location>
        <begin position="86"/>
        <end position="96"/>
    </location>
</feature>
<proteinExistence type="predicted"/>
<reference evidence="2 3" key="1">
    <citation type="submission" date="2014-04" db="EMBL/GenBank/DDBJ databases">
        <authorList>
            <consortium name="DOE Joint Genome Institute"/>
            <person name="Kuo A."/>
            <person name="Ruytinx J."/>
            <person name="Rineau F."/>
            <person name="Colpaert J."/>
            <person name="Kohler A."/>
            <person name="Nagy L.G."/>
            <person name="Floudas D."/>
            <person name="Copeland A."/>
            <person name="Barry K.W."/>
            <person name="Cichocki N."/>
            <person name="Veneault-Fourrey C."/>
            <person name="LaButti K."/>
            <person name="Lindquist E.A."/>
            <person name="Lipzen A."/>
            <person name="Lundell T."/>
            <person name="Morin E."/>
            <person name="Murat C."/>
            <person name="Sun H."/>
            <person name="Tunlid A."/>
            <person name="Henrissat B."/>
            <person name="Grigoriev I.V."/>
            <person name="Hibbett D.S."/>
            <person name="Martin F."/>
            <person name="Nordberg H.P."/>
            <person name="Cantor M.N."/>
            <person name="Hua S.X."/>
        </authorList>
    </citation>
    <scope>NUCLEOTIDE SEQUENCE [LARGE SCALE GENOMIC DNA]</scope>
    <source>
        <strain evidence="2 3">UH-Slu-Lm8-n1</strain>
    </source>
</reference>
<dbReference type="InParanoid" id="A0A0D0B448"/>
<evidence type="ECO:0000256" key="1">
    <source>
        <dbReference type="SAM" id="MobiDB-lite"/>
    </source>
</evidence>
<dbReference type="EMBL" id="KN835274">
    <property type="protein sequence ID" value="KIK41272.1"/>
    <property type="molecule type" value="Genomic_DNA"/>
</dbReference>
<name>A0A0D0B448_9AGAM</name>
<evidence type="ECO:0000313" key="2">
    <source>
        <dbReference type="EMBL" id="KIK41272.1"/>
    </source>
</evidence>
<reference evidence="3" key="2">
    <citation type="submission" date="2015-01" db="EMBL/GenBank/DDBJ databases">
        <title>Evolutionary Origins and Diversification of the Mycorrhizal Mutualists.</title>
        <authorList>
            <consortium name="DOE Joint Genome Institute"/>
            <consortium name="Mycorrhizal Genomics Consortium"/>
            <person name="Kohler A."/>
            <person name="Kuo A."/>
            <person name="Nagy L.G."/>
            <person name="Floudas D."/>
            <person name="Copeland A."/>
            <person name="Barry K.W."/>
            <person name="Cichocki N."/>
            <person name="Veneault-Fourrey C."/>
            <person name="LaButti K."/>
            <person name="Lindquist E.A."/>
            <person name="Lipzen A."/>
            <person name="Lundell T."/>
            <person name="Morin E."/>
            <person name="Murat C."/>
            <person name="Riley R."/>
            <person name="Ohm R."/>
            <person name="Sun H."/>
            <person name="Tunlid A."/>
            <person name="Henrissat B."/>
            <person name="Grigoriev I.V."/>
            <person name="Hibbett D.S."/>
            <person name="Martin F."/>
        </authorList>
    </citation>
    <scope>NUCLEOTIDE SEQUENCE [LARGE SCALE GENOMIC DNA]</scope>
    <source>
        <strain evidence="3">UH-Slu-Lm8-n1</strain>
    </source>
</reference>
<feature type="region of interest" description="Disordered" evidence="1">
    <location>
        <begin position="1"/>
        <end position="103"/>
    </location>
</feature>
<accession>A0A0D0B448</accession>
<dbReference type="AlphaFoldDB" id="A0A0D0B448"/>
<organism evidence="2 3">
    <name type="scientific">Suillus luteus UH-Slu-Lm8-n1</name>
    <dbReference type="NCBI Taxonomy" id="930992"/>
    <lineage>
        <taxon>Eukaryota</taxon>
        <taxon>Fungi</taxon>
        <taxon>Dikarya</taxon>
        <taxon>Basidiomycota</taxon>
        <taxon>Agaricomycotina</taxon>
        <taxon>Agaricomycetes</taxon>
        <taxon>Agaricomycetidae</taxon>
        <taxon>Boletales</taxon>
        <taxon>Suillineae</taxon>
        <taxon>Suillaceae</taxon>
        <taxon>Suillus</taxon>
    </lineage>
</organism>
<dbReference type="Proteomes" id="UP000054485">
    <property type="component" value="Unassembled WGS sequence"/>
</dbReference>
<dbReference type="HOGENOM" id="CLU_144335_0_0_1"/>
<keyword evidence="3" id="KW-1185">Reference proteome</keyword>
<dbReference type="OrthoDB" id="2678404at2759"/>
<protein>
    <submittedName>
        <fullName evidence="2">Uncharacterized protein</fullName>
    </submittedName>
</protein>
<evidence type="ECO:0000313" key="3">
    <source>
        <dbReference type="Proteomes" id="UP000054485"/>
    </source>
</evidence>
<sequence length="147" mass="16475">MPSSHKPLSGANAPRPILPTPRRVSQGFFDGVQNSDPPTLKRRRRSSTPSWGLHPRVLLTRLPQLFNRSQPNVDEPIELQKRPGPSTSPRPRPPVVEVPARDDKKALYVARPPETASKVAKRIKNPKWWVRVVLFLCCASPSADDSH</sequence>
<gene>
    <name evidence="2" type="ORF">CY34DRAFT_13159</name>
</gene>